<evidence type="ECO:0000313" key="11">
    <source>
        <dbReference type="Proteomes" id="UP000038045"/>
    </source>
</evidence>
<dbReference type="InterPro" id="IPR013180">
    <property type="entry name" value="CTNNBL1_N"/>
</dbReference>
<evidence type="ECO:0000256" key="6">
    <source>
        <dbReference type="ARBA" id="ARBA00058456"/>
    </source>
</evidence>
<sequence>MGSYGTGIDEIIKVYEPEAKKIKYNEKNQINVETATKDEILSALEADDSEVVALDESDVRRMFTLVEKNFLKNQELRIKYKDNPLKFLDSEIELNTSIQELNGIVTETHLYPVVVDIKGTEMLIQLLTHENIDIVITIIFLLQELTPNSEETCEDEKATNILLNSFIQNKLVEALLKQGFERLDENKEEESEAINNILTIIENILSFNPVFASNCVNEGLFLWMLKKVTTKNGDNNNVYYMAQLLAQLLQSSPDARKMIGNEFNGIEALLIKLSVYRKKDPSTNDELEFMENLFDCLCASFIYVPNRKIFVDDEGLQLMNLMLREKKLCRQGALKVLTYATTSEDGKYVCENFIKCCGLTTLLNLFMRTPPKKKRKDTNAEEHEEFVTSILDALLRYTNNDDRIKILERFCENNCEKIDRCVELFVNYQEKINKYDQRRKKALAQLGSDQMTEDQDQLNSKRLDNGLFTLQQVTLILSDICAYGSLECSRRVSKLFQMRFKNKKISQRVVPILEEYCEILGEESESERKRVSQLISKLSKVDKEIDS</sequence>
<comment type="subcellular location">
    <subcellularLocation>
        <location evidence="1">Nucleus</location>
    </subcellularLocation>
</comment>
<protein>
    <recommendedName>
        <fullName evidence="8">Beta-catenin-like protein 1</fullName>
    </recommendedName>
    <alternativeName>
        <fullName evidence="9">Nuclear-associated protein</fullName>
    </alternativeName>
</protein>
<dbReference type="InterPro" id="IPR016024">
    <property type="entry name" value="ARM-type_fold"/>
</dbReference>
<evidence type="ECO:0000256" key="8">
    <source>
        <dbReference type="ARBA" id="ARBA00070106"/>
    </source>
</evidence>
<evidence type="ECO:0000256" key="3">
    <source>
        <dbReference type="ARBA" id="ARBA00022737"/>
    </source>
</evidence>
<keyword evidence="3" id="KW-0677">Repeat</keyword>
<dbReference type="SMART" id="SM01156">
    <property type="entry name" value="DUF1716"/>
    <property type="match status" value="1"/>
</dbReference>
<comment type="subunit">
    <text evidence="7">Component of the PRP19-CDC5L splicing complex composed of a core complex comprising a homotetramer of PRPF19, CDC5L, PLRG1 and BCAS2, and at least three less stably associated proteins CTNNBL1, CWC15 and HSPA8. Interacts directly with CWC15 and CDC5L in the complex. Interacts with AICDA; the interaction is important for the antibody diversification activity of AICDA. Interacts with PRPF31 (via its NLS). Interacts (via its N-terminal NLS) with KPNA1 and KPNA2.</text>
</comment>
<comment type="function">
    <text evidence="6">Component of the PRP19-CDC5L complex that forms an integral part of the spliceosome and is required for activating pre-mRNA splicing. Participates in AID/AICDA-mediated somatic hypermutation (SHM) and class-switch recombination (CSR), 2 processes resulting in the production of high-affinity, mutated isotype-switched antibodies.</text>
</comment>
<dbReference type="Pfam" id="PF08216">
    <property type="entry name" value="CTNNBL"/>
    <property type="match status" value="1"/>
</dbReference>
<accession>A0A0N4ZTZ6</accession>
<dbReference type="WBParaSite" id="PTRK_0001206100.1">
    <property type="protein sequence ID" value="PTRK_0001206100.1"/>
    <property type="gene ID" value="PTRK_0001206100"/>
</dbReference>
<evidence type="ECO:0000256" key="9">
    <source>
        <dbReference type="ARBA" id="ARBA00083862"/>
    </source>
</evidence>
<dbReference type="PANTHER" id="PTHR14978">
    <property type="entry name" value="BETA-CATENIN-LIKE PROTEIN 1 NUCLEAR ASSOCIATED PROTEIN"/>
    <property type="match status" value="1"/>
</dbReference>
<evidence type="ECO:0000256" key="7">
    <source>
        <dbReference type="ARBA" id="ARBA00061776"/>
    </source>
</evidence>
<evidence type="ECO:0000256" key="2">
    <source>
        <dbReference type="ARBA" id="ARBA00022553"/>
    </source>
</evidence>
<reference evidence="12" key="1">
    <citation type="submission" date="2017-02" db="UniProtKB">
        <authorList>
            <consortium name="WormBaseParasite"/>
        </authorList>
    </citation>
    <scope>IDENTIFICATION</scope>
</reference>
<dbReference type="InterPro" id="IPR039678">
    <property type="entry name" value="CTNNBL1"/>
</dbReference>
<dbReference type="Proteomes" id="UP000038045">
    <property type="component" value="Unplaced"/>
</dbReference>
<dbReference type="GO" id="GO:0005681">
    <property type="term" value="C:spliceosomal complex"/>
    <property type="evidence" value="ECO:0007669"/>
    <property type="project" value="TreeGrafter"/>
</dbReference>
<feature type="domain" description="Beta-catenin-like protein 1 N-terminal" evidence="10">
    <location>
        <begin position="33"/>
        <end position="139"/>
    </location>
</feature>
<keyword evidence="5" id="KW-0539">Nucleus</keyword>
<evidence type="ECO:0000256" key="1">
    <source>
        <dbReference type="ARBA" id="ARBA00004123"/>
    </source>
</evidence>
<evidence type="ECO:0000256" key="4">
    <source>
        <dbReference type="ARBA" id="ARBA00023054"/>
    </source>
</evidence>
<organism evidence="11 12">
    <name type="scientific">Parastrongyloides trichosuri</name>
    <name type="common">Possum-specific nematode worm</name>
    <dbReference type="NCBI Taxonomy" id="131310"/>
    <lineage>
        <taxon>Eukaryota</taxon>
        <taxon>Metazoa</taxon>
        <taxon>Ecdysozoa</taxon>
        <taxon>Nematoda</taxon>
        <taxon>Chromadorea</taxon>
        <taxon>Rhabditida</taxon>
        <taxon>Tylenchina</taxon>
        <taxon>Panagrolaimomorpha</taxon>
        <taxon>Strongyloidoidea</taxon>
        <taxon>Strongyloididae</taxon>
        <taxon>Parastrongyloides</taxon>
    </lineage>
</organism>
<evidence type="ECO:0000256" key="5">
    <source>
        <dbReference type="ARBA" id="ARBA00023242"/>
    </source>
</evidence>
<keyword evidence="2" id="KW-0597">Phosphoprotein</keyword>
<proteinExistence type="predicted"/>
<dbReference type="InterPro" id="IPR011989">
    <property type="entry name" value="ARM-like"/>
</dbReference>
<dbReference type="Gene3D" id="1.25.10.10">
    <property type="entry name" value="Leucine-rich Repeat Variant"/>
    <property type="match status" value="1"/>
</dbReference>
<dbReference type="GO" id="GO:0010467">
    <property type="term" value="P:gene expression"/>
    <property type="evidence" value="ECO:0007669"/>
    <property type="project" value="UniProtKB-ARBA"/>
</dbReference>
<evidence type="ECO:0000259" key="10">
    <source>
        <dbReference type="SMART" id="SM01156"/>
    </source>
</evidence>
<dbReference type="PANTHER" id="PTHR14978:SF0">
    <property type="entry name" value="BETA-CATENIN-LIKE PROTEIN 1"/>
    <property type="match status" value="1"/>
</dbReference>
<keyword evidence="4" id="KW-0175">Coiled coil</keyword>
<dbReference type="SUPFAM" id="SSF48371">
    <property type="entry name" value="ARM repeat"/>
    <property type="match status" value="1"/>
</dbReference>
<keyword evidence="11" id="KW-1185">Reference proteome</keyword>
<evidence type="ECO:0000313" key="12">
    <source>
        <dbReference type="WBParaSite" id="PTRK_0001206100.1"/>
    </source>
</evidence>
<dbReference type="AlphaFoldDB" id="A0A0N4ZTZ6"/>
<dbReference type="STRING" id="131310.A0A0N4ZTZ6"/>
<name>A0A0N4ZTZ6_PARTI</name>
<dbReference type="FunFam" id="1.25.10.10:FF:001136">
    <property type="entry name" value="Beta-catenin-like protein 1"/>
    <property type="match status" value="1"/>
</dbReference>